<evidence type="ECO:0000313" key="2">
    <source>
        <dbReference type="Proteomes" id="UP001281761"/>
    </source>
</evidence>
<proteinExistence type="predicted"/>
<sequence length="1024" mass="114385">MIFSGDINQGSLKEIVSSDEDLITLFHTSGLSKSILKQIRYNKVHLSRIVELARLSEICPLISIPSLTEDLPSLFCNFLRHPQPYLIIDHPRDRVSSFPSFMAILCNEMMACAILGVGNAVYETVITNFPAFSESISRRLNPSSSLGYDLGILQRIIEISQNETNPVKRIASFIGFLNNPTMSEGNYDGNHPMNHLSLCLHHTASFLNAHPDLIDSFLETVDISSSPSDTPFRHDRDLNLISILSQSSSPLFTKLSEPLLHPRIRLNTLLSPRSFTDPASSFFRISSTNPAFFRRILESQAKHILDIAIYTAVWISRVTTDSPYEPHCLDFGQGTHNFSVLLKALAEAKMDLTQNSENFNSVPSTLLTLLVLFSASTNDDLSTAAVSVFSNQFGLTTPHTEALLFATPPTFPISDTFTLRHSHKREDSDHEQIASQSVCAEAGRCVLLKSLFDDSYIDDGIKFARMLGIPFAECLVNALHSTTTLPHSFPFFSPELCGLSQQPSVWNDSSRPSALTALTTLADIEISLAFHNSYWGLEMSPTDEERRHTNFVHLFPFLGPDSQTQFLSSFHTFYELKNQKIHHSLDGVVEYLMKMATVNTYSTPIALLKEMRKVAEFHSRFDPVTHSLGPPLTHPSPLELSIGERLRTAEGEERWRLLTQLAVVSSKIPDIAKELMRTENDAQAFFILSAHKIRSTNPFNYLLDENPDPFDRVVELAGHINNLPLVAAALLHIADTVELLNIPFVVNRLIKLEPKQELCDLVLSTLRTIAPLRREGVEEGCAVEKDEVTSQIVDSCLKVLRFLMKCQTFDPTPVIDPLVSMTVTADLSLLHSILIVLQEIEARTRNTPTPFSICRVTAPFRCIHQSSVTQQPLPSIVSSISLSASLDSQQPLTQLLPGLNENLISDIAKTTTEIVCLILEERRTTHSRTLTYDDPFGVSLAQKEIHTTPQQLFLTLHNMILPDNPTSIATSTLLPLAPFLTRILTIVVPSSPDRVEIRSEQDEQSQLLNSLLSLSVMLRVWRNL</sequence>
<keyword evidence="2" id="KW-1185">Reference proteome</keyword>
<accession>A0ABQ9X801</accession>
<protein>
    <submittedName>
        <fullName evidence="1">Uncharacterized protein</fullName>
    </submittedName>
</protein>
<evidence type="ECO:0000313" key="1">
    <source>
        <dbReference type="EMBL" id="KAK2948248.1"/>
    </source>
</evidence>
<dbReference type="EMBL" id="JARBJD010000180">
    <property type="protein sequence ID" value="KAK2948248.1"/>
    <property type="molecule type" value="Genomic_DNA"/>
</dbReference>
<name>A0ABQ9X801_9EUKA</name>
<comment type="caution">
    <text evidence="1">The sequence shown here is derived from an EMBL/GenBank/DDBJ whole genome shotgun (WGS) entry which is preliminary data.</text>
</comment>
<organism evidence="1 2">
    <name type="scientific">Blattamonas nauphoetae</name>
    <dbReference type="NCBI Taxonomy" id="2049346"/>
    <lineage>
        <taxon>Eukaryota</taxon>
        <taxon>Metamonada</taxon>
        <taxon>Preaxostyla</taxon>
        <taxon>Oxymonadida</taxon>
        <taxon>Blattamonas</taxon>
    </lineage>
</organism>
<reference evidence="1 2" key="1">
    <citation type="journal article" date="2022" name="bioRxiv">
        <title>Genomics of Preaxostyla Flagellates Illuminates Evolutionary Transitions and the Path Towards Mitochondrial Loss.</title>
        <authorList>
            <person name="Novak L.V.F."/>
            <person name="Treitli S.C."/>
            <person name="Pyrih J."/>
            <person name="Halakuc P."/>
            <person name="Pipaliya S.V."/>
            <person name="Vacek V."/>
            <person name="Brzon O."/>
            <person name="Soukal P."/>
            <person name="Eme L."/>
            <person name="Dacks J.B."/>
            <person name="Karnkowska A."/>
            <person name="Elias M."/>
            <person name="Hampl V."/>
        </authorList>
    </citation>
    <scope>NUCLEOTIDE SEQUENCE [LARGE SCALE GENOMIC DNA]</scope>
    <source>
        <strain evidence="1">NAU3</strain>
        <tissue evidence="1">Gut</tissue>
    </source>
</reference>
<dbReference type="Proteomes" id="UP001281761">
    <property type="component" value="Unassembled WGS sequence"/>
</dbReference>
<gene>
    <name evidence="1" type="ORF">BLNAU_16784</name>
</gene>